<accession>A0A919S9Q7</accession>
<dbReference type="Gene3D" id="3.40.640.10">
    <property type="entry name" value="Type I PLP-dependent aspartate aminotransferase-like (Major domain)"/>
    <property type="match status" value="1"/>
</dbReference>
<proteinExistence type="inferred from homology"/>
<evidence type="ECO:0000259" key="6">
    <source>
        <dbReference type="PROSITE" id="PS50949"/>
    </source>
</evidence>
<dbReference type="SUPFAM" id="SSF53383">
    <property type="entry name" value="PLP-dependent transferases"/>
    <property type="match status" value="1"/>
</dbReference>
<dbReference type="InterPro" id="IPR000524">
    <property type="entry name" value="Tscrpt_reg_HTH_GntR"/>
</dbReference>
<dbReference type="PROSITE" id="PS50949">
    <property type="entry name" value="HTH_GNTR"/>
    <property type="match status" value="1"/>
</dbReference>
<evidence type="ECO:0000313" key="8">
    <source>
        <dbReference type="Proteomes" id="UP000681340"/>
    </source>
</evidence>
<dbReference type="InterPro" id="IPR015424">
    <property type="entry name" value="PyrdxlP-dep_Trfase"/>
</dbReference>
<keyword evidence="5" id="KW-0804">Transcription</keyword>
<dbReference type="InterPro" id="IPR051446">
    <property type="entry name" value="HTH_trans_reg/aminotransferase"/>
</dbReference>
<dbReference type="GO" id="GO:0003700">
    <property type="term" value="F:DNA-binding transcription factor activity"/>
    <property type="evidence" value="ECO:0007669"/>
    <property type="project" value="InterPro"/>
</dbReference>
<dbReference type="EMBL" id="BOQL01000022">
    <property type="protein sequence ID" value="GIM67476.1"/>
    <property type="molecule type" value="Genomic_DNA"/>
</dbReference>
<dbReference type="RefSeq" id="WP_212988766.1">
    <property type="nucleotide sequence ID" value="NZ_BAABEA010000005.1"/>
</dbReference>
<evidence type="ECO:0000256" key="3">
    <source>
        <dbReference type="ARBA" id="ARBA00023015"/>
    </source>
</evidence>
<dbReference type="PRINTS" id="PR00035">
    <property type="entry name" value="HTHGNTR"/>
</dbReference>
<keyword evidence="4" id="KW-0238">DNA-binding</keyword>
<keyword evidence="2" id="KW-0663">Pyridoxal phosphate</keyword>
<reference evidence="7" key="1">
    <citation type="submission" date="2021-03" db="EMBL/GenBank/DDBJ databases">
        <title>Whole genome shotgun sequence of Actinoplanes auranticolor NBRC 12245.</title>
        <authorList>
            <person name="Komaki H."/>
            <person name="Tamura T."/>
        </authorList>
    </citation>
    <scope>NUCLEOTIDE SEQUENCE</scope>
    <source>
        <strain evidence="7">NBRC 12245</strain>
    </source>
</reference>
<evidence type="ECO:0000256" key="4">
    <source>
        <dbReference type="ARBA" id="ARBA00023125"/>
    </source>
</evidence>
<dbReference type="InterPro" id="IPR036388">
    <property type="entry name" value="WH-like_DNA-bd_sf"/>
</dbReference>
<comment type="similarity">
    <text evidence="1">In the C-terminal section; belongs to the class-I pyridoxal-phosphate-dependent aminotransferase family.</text>
</comment>
<keyword evidence="3" id="KW-0805">Transcription regulation</keyword>
<dbReference type="Pfam" id="PF00392">
    <property type="entry name" value="GntR"/>
    <property type="match status" value="1"/>
</dbReference>
<evidence type="ECO:0000313" key="7">
    <source>
        <dbReference type="EMBL" id="GIM67476.1"/>
    </source>
</evidence>
<dbReference type="CDD" id="cd07377">
    <property type="entry name" value="WHTH_GntR"/>
    <property type="match status" value="1"/>
</dbReference>
<comment type="caution">
    <text evidence="7">The sequence shown here is derived from an EMBL/GenBank/DDBJ whole genome shotgun (WGS) entry which is preliminary data.</text>
</comment>
<evidence type="ECO:0000256" key="1">
    <source>
        <dbReference type="ARBA" id="ARBA00005384"/>
    </source>
</evidence>
<evidence type="ECO:0000256" key="5">
    <source>
        <dbReference type="ARBA" id="ARBA00023163"/>
    </source>
</evidence>
<organism evidence="7 8">
    <name type="scientific">Actinoplanes auranticolor</name>
    <dbReference type="NCBI Taxonomy" id="47988"/>
    <lineage>
        <taxon>Bacteria</taxon>
        <taxon>Bacillati</taxon>
        <taxon>Actinomycetota</taxon>
        <taxon>Actinomycetes</taxon>
        <taxon>Micromonosporales</taxon>
        <taxon>Micromonosporaceae</taxon>
        <taxon>Actinoplanes</taxon>
    </lineage>
</organism>
<dbReference type="GO" id="GO:0003677">
    <property type="term" value="F:DNA binding"/>
    <property type="evidence" value="ECO:0007669"/>
    <property type="project" value="UniProtKB-KW"/>
</dbReference>
<protein>
    <submittedName>
        <fullName evidence="7">GntR family transcriptional regulator</fullName>
    </submittedName>
</protein>
<dbReference type="Proteomes" id="UP000681340">
    <property type="component" value="Unassembled WGS sequence"/>
</dbReference>
<dbReference type="PANTHER" id="PTHR46577:SF1">
    <property type="entry name" value="HTH-TYPE TRANSCRIPTIONAL REGULATORY PROTEIN GABR"/>
    <property type="match status" value="1"/>
</dbReference>
<dbReference type="Pfam" id="PF00155">
    <property type="entry name" value="Aminotran_1_2"/>
    <property type="match status" value="1"/>
</dbReference>
<dbReference type="SMART" id="SM00345">
    <property type="entry name" value="HTH_GNTR"/>
    <property type="match status" value="1"/>
</dbReference>
<dbReference type="Gene3D" id="1.10.10.10">
    <property type="entry name" value="Winged helix-like DNA-binding domain superfamily/Winged helix DNA-binding domain"/>
    <property type="match status" value="1"/>
</dbReference>
<dbReference type="PANTHER" id="PTHR46577">
    <property type="entry name" value="HTH-TYPE TRANSCRIPTIONAL REGULATORY PROTEIN GABR"/>
    <property type="match status" value="1"/>
</dbReference>
<dbReference type="AlphaFoldDB" id="A0A919S9Q7"/>
<dbReference type="CDD" id="cd00609">
    <property type="entry name" value="AAT_like"/>
    <property type="match status" value="1"/>
</dbReference>
<dbReference type="SUPFAM" id="SSF46785">
    <property type="entry name" value="Winged helix' DNA-binding domain"/>
    <property type="match status" value="1"/>
</dbReference>
<sequence>MSVSWSSSVDLLLDVRGHPRRAALEDALRAAVAGGRLAAGVRLPSSRVLAAELGLARNTVADAYAQLVAEGWLVARQGSGTRVAAGGPGPAPVPAPAVRPRPLFDLTSGAPDVSAFPRAAWQRASRTALSAAPSEALGYPDPRGLPGLRAVLAAYLARVRGVRTSPEHLVICSGTTQALYLLATALAPGSVAVESHGLRLHREVLAPTGTVLPVDADGADVSRLGDDAAVLLTPAHQFPLGGALSAARRAAVLDWARAAGSVVIEDDYDGEFRYDRRPIGALQGLAPDLVAYVGTVSKTLAPGLRLGWIAVPPALLDAVIAAKRLSGGGAGVLEQLTLATFLAGGGYDRHIRRSRLRYRKRRDLLVAALDGRASVTGISAGLHALVPVPDEAAVIARAAEQGLALHGLGHFRAPGGPAAGGLVIGYARPADHAFAGALTALQSCYPL</sequence>
<dbReference type="InterPro" id="IPR015421">
    <property type="entry name" value="PyrdxlP-dep_Trfase_major"/>
</dbReference>
<dbReference type="InterPro" id="IPR004839">
    <property type="entry name" value="Aminotransferase_I/II_large"/>
</dbReference>
<name>A0A919S9Q7_9ACTN</name>
<evidence type="ECO:0000256" key="2">
    <source>
        <dbReference type="ARBA" id="ARBA00022898"/>
    </source>
</evidence>
<feature type="domain" description="HTH gntR-type" evidence="6">
    <location>
        <begin position="18"/>
        <end position="86"/>
    </location>
</feature>
<dbReference type="GO" id="GO:0030170">
    <property type="term" value="F:pyridoxal phosphate binding"/>
    <property type="evidence" value="ECO:0007669"/>
    <property type="project" value="InterPro"/>
</dbReference>
<dbReference type="InterPro" id="IPR036390">
    <property type="entry name" value="WH_DNA-bd_sf"/>
</dbReference>
<keyword evidence="8" id="KW-1185">Reference proteome</keyword>
<gene>
    <name evidence="7" type="ORF">Aau02nite_27410</name>
</gene>